<protein>
    <submittedName>
        <fullName evidence="4">Thioredoxin family protein</fullName>
    </submittedName>
</protein>
<sequence length="184" mass="20393">MKKHLFLSIALLLAFVTITFAQTAVLSTEEVMNKAYAQAKKENKKVMVIFHASWCGWCKKMEASMNDPKLKKFFDDNYVVAALTVKESKGKENLENPGSLDFMNKHKGDKAGLPFWFITDASGKELADSQARPEGAGLDTYGNNVGCPASPAEVAYFAKVLKQTTPLKDSEIAMISERFAKNQE</sequence>
<name>A0ABW2YV77_9SPHI</name>
<gene>
    <name evidence="4" type="ORF">ACFQZS_08905</name>
</gene>
<dbReference type="Gene3D" id="3.40.30.10">
    <property type="entry name" value="Glutaredoxin"/>
    <property type="match status" value="1"/>
</dbReference>
<proteinExistence type="predicted"/>
<dbReference type="SUPFAM" id="SSF52833">
    <property type="entry name" value="Thioredoxin-like"/>
    <property type="match status" value="1"/>
</dbReference>
<dbReference type="Pfam" id="PF13899">
    <property type="entry name" value="Thioredoxin_7"/>
    <property type="match status" value="1"/>
</dbReference>
<evidence type="ECO:0000259" key="3">
    <source>
        <dbReference type="PROSITE" id="PS51352"/>
    </source>
</evidence>
<feature type="signal peptide" evidence="2">
    <location>
        <begin position="1"/>
        <end position="23"/>
    </location>
</feature>
<feature type="domain" description="Thioredoxin" evidence="3">
    <location>
        <begin position="11"/>
        <end position="166"/>
    </location>
</feature>
<dbReference type="InterPro" id="IPR036249">
    <property type="entry name" value="Thioredoxin-like_sf"/>
</dbReference>
<evidence type="ECO:0000256" key="1">
    <source>
        <dbReference type="ARBA" id="ARBA00023284"/>
    </source>
</evidence>
<evidence type="ECO:0000313" key="5">
    <source>
        <dbReference type="Proteomes" id="UP001596958"/>
    </source>
</evidence>
<dbReference type="RefSeq" id="WP_377099357.1">
    <property type="nucleotide sequence ID" value="NZ_JBHTHU010000005.1"/>
</dbReference>
<dbReference type="InterPro" id="IPR017937">
    <property type="entry name" value="Thioredoxin_CS"/>
</dbReference>
<dbReference type="PROSITE" id="PS51352">
    <property type="entry name" value="THIOREDOXIN_2"/>
    <property type="match status" value="1"/>
</dbReference>
<keyword evidence="5" id="KW-1185">Reference proteome</keyword>
<keyword evidence="1" id="KW-0676">Redox-active center</keyword>
<comment type="caution">
    <text evidence="4">The sequence shown here is derived from an EMBL/GenBank/DDBJ whole genome shotgun (WGS) entry which is preliminary data.</text>
</comment>
<keyword evidence="2" id="KW-0732">Signal</keyword>
<evidence type="ECO:0000256" key="2">
    <source>
        <dbReference type="SAM" id="SignalP"/>
    </source>
</evidence>
<organism evidence="4 5">
    <name type="scientific">Mucilaginibacter calamicampi</name>
    <dbReference type="NCBI Taxonomy" id="1302352"/>
    <lineage>
        <taxon>Bacteria</taxon>
        <taxon>Pseudomonadati</taxon>
        <taxon>Bacteroidota</taxon>
        <taxon>Sphingobacteriia</taxon>
        <taxon>Sphingobacteriales</taxon>
        <taxon>Sphingobacteriaceae</taxon>
        <taxon>Mucilaginibacter</taxon>
    </lineage>
</organism>
<dbReference type="Proteomes" id="UP001596958">
    <property type="component" value="Unassembled WGS sequence"/>
</dbReference>
<dbReference type="PROSITE" id="PS00194">
    <property type="entry name" value="THIOREDOXIN_1"/>
    <property type="match status" value="1"/>
</dbReference>
<evidence type="ECO:0000313" key="4">
    <source>
        <dbReference type="EMBL" id="MFD0750257.1"/>
    </source>
</evidence>
<dbReference type="EMBL" id="JBHTHU010000005">
    <property type="protein sequence ID" value="MFD0750257.1"/>
    <property type="molecule type" value="Genomic_DNA"/>
</dbReference>
<feature type="chain" id="PRO_5046203965" evidence="2">
    <location>
        <begin position="24"/>
        <end position="184"/>
    </location>
</feature>
<accession>A0ABW2YV77</accession>
<reference evidence="5" key="1">
    <citation type="journal article" date="2019" name="Int. J. Syst. Evol. Microbiol.">
        <title>The Global Catalogue of Microorganisms (GCM) 10K type strain sequencing project: providing services to taxonomists for standard genome sequencing and annotation.</title>
        <authorList>
            <consortium name="The Broad Institute Genomics Platform"/>
            <consortium name="The Broad Institute Genome Sequencing Center for Infectious Disease"/>
            <person name="Wu L."/>
            <person name="Ma J."/>
        </authorList>
    </citation>
    <scope>NUCLEOTIDE SEQUENCE [LARGE SCALE GENOMIC DNA]</scope>
    <source>
        <strain evidence="5">CCUG 63418</strain>
    </source>
</reference>
<dbReference type="InterPro" id="IPR013766">
    <property type="entry name" value="Thioredoxin_domain"/>
</dbReference>